<dbReference type="InterPro" id="IPR000795">
    <property type="entry name" value="T_Tr_GTP-bd_dom"/>
</dbReference>
<accession>A0AAW2H6A0</accession>
<dbReference type="SUPFAM" id="SSF52540">
    <property type="entry name" value="P-loop containing nucleoside triphosphate hydrolases"/>
    <property type="match status" value="1"/>
</dbReference>
<dbReference type="CDD" id="cd03710">
    <property type="entry name" value="BipA_TypA_C"/>
    <property type="match status" value="1"/>
</dbReference>
<dbReference type="FunFam" id="2.40.50.250:FF:000001">
    <property type="entry name" value="GTP-binding protein TypA"/>
    <property type="match status" value="1"/>
</dbReference>
<dbReference type="GO" id="GO:1990904">
    <property type="term" value="C:ribonucleoprotein complex"/>
    <property type="evidence" value="ECO:0007669"/>
    <property type="project" value="TreeGrafter"/>
</dbReference>
<dbReference type="InterPro" id="IPR004161">
    <property type="entry name" value="EFTu-like_2"/>
</dbReference>
<dbReference type="InterPro" id="IPR027417">
    <property type="entry name" value="P-loop_NTPase"/>
</dbReference>
<feature type="domain" description="Tr-type G" evidence="1">
    <location>
        <begin position="1"/>
        <end position="108"/>
    </location>
</feature>
<dbReference type="Gene3D" id="3.40.50.300">
    <property type="entry name" value="P-loop containing nucleotide triphosphate hydrolases"/>
    <property type="match status" value="1"/>
</dbReference>
<dbReference type="PROSITE" id="PS51722">
    <property type="entry name" value="G_TR_2"/>
    <property type="match status" value="1"/>
</dbReference>
<comment type="caution">
    <text evidence="2">The sequence shown here is derived from an EMBL/GenBank/DDBJ whole genome shotgun (WGS) entry which is preliminary data.</text>
</comment>
<dbReference type="Gene3D" id="2.40.50.250">
    <property type="entry name" value="bipa protein"/>
    <property type="match status" value="1"/>
</dbReference>
<dbReference type="InterPro" id="IPR042116">
    <property type="entry name" value="TypA/BipA_C"/>
</dbReference>
<dbReference type="SMART" id="SM00838">
    <property type="entry name" value="EFG_C"/>
    <property type="match status" value="1"/>
</dbReference>
<gene>
    <name evidence="2" type="ORF">PYX00_011203</name>
</gene>
<dbReference type="InterPro" id="IPR047042">
    <property type="entry name" value="BipA_II"/>
</dbReference>
<dbReference type="InterPro" id="IPR048876">
    <property type="entry name" value="BipA_C"/>
</dbReference>
<evidence type="ECO:0000259" key="1">
    <source>
        <dbReference type="PROSITE" id="PS51722"/>
    </source>
</evidence>
<dbReference type="PANTHER" id="PTHR42908:SF8">
    <property type="entry name" value="TR-TYPE G DOMAIN-CONTAINING PROTEIN"/>
    <property type="match status" value="1"/>
</dbReference>
<dbReference type="InterPro" id="IPR035647">
    <property type="entry name" value="EFG_III/V"/>
</dbReference>
<dbReference type="InterPro" id="IPR035651">
    <property type="entry name" value="BipA_V"/>
</dbReference>
<dbReference type="SUPFAM" id="SSF54980">
    <property type="entry name" value="EF-G C-terminal domain-like"/>
    <property type="match status" value="2"/>
</dbReference>
<dbReference type="Pfam" id="PF00009">
    <property type="entry name" value="GTP_EFTU"/>
    <property type="match status" value="1"/>
</dbReference>
<reference evidence="2" key="1">
    <citation type="journal article" date="2024" name="Gigascience">
        <title>Chromosome-level genome of the poultry shaft louse Menopon gallinae provides insight into the host-switching and adaptive evolution of parasitic lice.</title>
        <authorList>
            <person name="Xu Y."/>
            <person name="Ma L."/>
            <person name="Liu S."/>
            <person name="Liang Y."/>
            <person name="Liu Q."/>
            <person name="He Z."/>
            <person name="Tian L."/>
            <person name="Duan Y."/>
            <person name="Cai W."/>
            <person name="Li H."/>
            <person name="Song F."/>
        </authorList>
    </citation>
    <scope>NUCLEOTIDE SEQUENCE</scope>
    <source>
        <strain evidence="2">Cailab_2023a</strain>
    </source>
</reference>
<dbReference type="SUPFAM" id="SSF50447">
    <property type="entry name" value="Translation proteins"/>
    <property type="match status" value="1"/>
</dbReference>
<dbReference type="Pfam" id="PF00679">
    <property type="entry name" value="EFG_C"/>
    <property type="match status" value="1"/>
</dbReference>
<organism evidence="2">
    <name type="scientific">Menopon gallinae</name>
    <name type="common">poultry shaft louse</name>
    <dbReference type="NCBI Taxonomy" id="328185"/>
    <lineage>
        <taxon>Eukaryota</taxon>
        <taxon>Metazoa</taxon>
        <taxon>Ecdysozoa</taxon>
        <taxon>Arthropoda</taxon>
        <taxon>Hexapoda</taxon>
        <taxon>Insecta</taxon>
        <taxon>Pterygota</taxon>
        <taxon>Neoptera</taxon>
        <taxon>Paraneoptera</taxon>
        <taxon>Psocodea</taxon>
        <taxon>Troctomorpha</taxon>
        <taxon>Phthiraptera</taxon>
        <taxon>Amblycera</taxon>
        <taxon>Menoponidae</taxon>
        <taxon>Menopon</taxon>
    </lineage>
</organism>
<dbReference type="GO" id="GO:0005525">
    <property type="term" value="F:GTP binding"/>
    <property type="evidence" value="ECO:0007669"/>
    <property type="project" value="InterPro"/>
</dbReference>
<sequence length="496" mass="54881">MVEGVVLLVDAKEGAMPQTRFLTAKALELGLKPIVVINKMDRDDKRPNEVINEIFDLFINLDATEEQADFPVLYASGIKGWVSTEQDTFGENIIPLIETIIKHVPDPVVSTSQDFSMLVSLIESDPYLGRTLTGKVVSGSIKVGDSLKALDINSQLVENAKITKIKTFKGIQKEEATTATAGDIVVIAGFSKATVSDTIAGLNVDTALPSKPIDPPVLAMTFAVNDSPLAGKEGKKLTSRVIRERLFKEQEVKGRGELQLAILIETLRREGFELSIGRPKVIIKEEDGVKKEPMELVSVEVDESFSGTVIEAMQKRKGRLEDMISRKDNKQKITFIVPTRGLIGYYSKFLTDTKGTGTMARSFYQYEEWKGDLENRYQGTLISMANGNAVAYALFNLEDRGVLFIEPGDAVYTGMIIGEHSKDNDLEVNPLKSKQLSNMRASGKDDNILLSPPRRVTLENAISYINDDEIIEVTPSAIRLRKKILDPNLRKRASNN</sequence>
<dbReference type="Gene3D" id="2.40.30.10">
    <property type="entry name" value="Translation factors"/>
    <property type="match status" value="1"/>
</dbReference>
<dbReference type="Pfam" id="PF21018">
    <property type="entry name" value="BipA_C"/>
    <property type="match status" value="1"/>
</dbReference>
<protein>
    <recommendedName>
        <fullName evidence="1">Tr-type G domain-containing protein</fullName>
    </recommendedName>
</protein>
<dbReference type="Gene3D" id="3.30.70.240">
    <property type="match status" value="1"/>
</dbReference>
<dbReference type="GO" id="GO:0005829">
    <property type="term" value="C:cytosol"/>
    <property type="evidence" value="ECO:0007669"/>
    <property type="project" value="TreeGrafter"/>
</dbReference>
<dbReference type="InterPro" id="IPR000640">
    <property type="entry name" value="EFG_V-like"/>
</dbReference>
<dbReference type="Pfam" id="PF03144">
    <property type="entry name" value="GTP_EFTU_D2"/>
    <property type="match status" value="1"/>
</dbReference>
<proteinExistence type="predicted"/>
<dbReference type="InterPro" id="IPR009000">
    <property type="entry name" value="Transl_B-barrel_sf"/>
</dbReference>
<name>A0AAW2H6A0_9NEOP</name>
<dbReference type="GO" id="GO:0003924">
    <property type="term" value="F:GTPase activity"/>
    <property type="evidence" value="ECO:0007669"/>
    <property type="project" value="InterPro"/>
</dbReference>
<dbReference type="FunFam" id="3.30.70.240:FF:000002">
    <property type="entry name" value="GTP-binding protein TypA"/>
    <property type="match status" value="1"/>
</dbReference>
<dbReference type="PANTHER" id="PTHR42908">
    <property type="entry name" value="TRANSLATION ELONGATION FACTOR-RELATED"/>
    <property type="match status" value="1"/>
</dbReference>
<dbReference type="AlphaFoldDB" id="A0AAW2H6A0"/>
<dbReference type="CDD" id="cd03691">
    <property type="entry name" value="BipA_TypA_II"/>
    <property type="match status" value="1"/>
</dbReference>
<evidence type="ECO:0000313" key="2">
    <source>
        <dbReference type="EMBL" id="KAL0263908.1"/>
    </source>
</evidence>
<dbReference type="EMBL" id="JARGDH010000077">
    <property type="protein sequence ID" value="KAL0263908.1"/>
    <property type="molecule type" value="Genomic_DNA"/>
</dbReference>
<dbReference type="Gene3D" id="3.30.70.870">
    <property type="entry name" value="Elongation Factor G (Translational Gtpase), domain 3"/>
    <property type="match status" value="1"/>
</dbReference>